<evidence type="ECO:0000256" key="4">
    <source>
        <dbReference type="SAM" id="MobiDB-lite"/>
    </source>
</evidence>
<evidence type="ECO:0000313" key="6">
    <source>
        <dbReference type="EMBL" id="WMV52800.1"/>
    </source>
</evidence>
<dbReference type="InterPro" id="IPR008266">
    <property type="entry name" value="Tyr_kinase_AS"/>
</dbReference>
<dbReference type="GO" id="GO:0004713">
    <property type="term" value="F:protein tyrosine kinase activity"/>
    <property type="evidence" value="ECO:0007669"/>
    <property type="project" value="InterPro"/>
</dbReference>
<evidence type="ECO:0000313" key="7">
    <source>
        <dbReference type="Proteomes" id="UP001234989"/>
    </source>
</evidence>
<gene>
    <name evidence="6" type="ORF">MTR67_046185</name>
</gene>
<evidence type="ECO:0000256" key="2">
    <source>
        <dbReference type="ARBA" id="ARBA00022737"/>
    </source>
</evidence>
<dbReference type="InterPro" id="IPR050647">
    <property type="entry name" value="Plant_LRR-RLKs"/>
</dbReference>
<name>A0AAF0UVF8_SOLVR</name>
<feature type="domain" description="Protein kinase" evidence="5">
    <location>
        <begin position="194"/>
        <end position="377"/>
    </location>
</feature>
<reference evidence="6" key="1">
    <citation type="submission" date="2023-08" db="EMBL/GenBank/DDBJ databases">
        <title>A de novo genome assembly of Solanum verrucosum Schlechtendal, a Mexican diploid species geographically isolated from the other diploid A-genome species in potato relatives.</title>
        <authorList>
            <person name="Hosaka K."/>
        </authorList>
    </citation>
    <scope>NUCLEOTIDE SEQUENCE</scope>
    <source>
        <tissue evidence="6">Young leaves</tissue>
    </source>
</reference>
<dbReference type="PANTHER" id="PTHR48056">
    <property type="entry name" value="LRR RECEPTOR-LIKE SERINE/THREONINE-PROTEIN KINASE-RELATED"/>
    <property type="match status" value="1"/>
</dbReference>
<dbReference type="SMART" id="SM00219">
    <property type="entry name" value="TyrKc"/>
    <property type="match status" value="1"/>
</dbReference>
<keyword evidence="3" id="KW-0325">Glycoprotein</keyword>
<evidence type="ECO:0000259" key="5">
    <source>
        <dbReference type="PROSITE" id="PS50011"/>
    </source>
</evidence>
<dbReference type="EMBL" id="CP133621">
    <property type="protein sequence ID" value="WMV52800.1"/>
    <property type="molecule type" value="Genomic_DNA"/>
</dbReference>
<dbReference type="PROSITE" id="PS50011">
    <property type="entry name" value="PROTEIN_KINASE_DOM"/>
    <property type="match status" value="1"/>
</dbReference>
<dbReference type="Pfam" id="PF07714">
    <property type="entry name" value="PK_Tyr_Ser-Thr"/>
    <property type="match status" value="1"/>
</dbReference>
<dbReference type="SUPFAM" id="SSF56112">
    <property type="entry name" value="Protein kinase-like (PK-like)"/>
    <property type="match status" value="1"/>
</dbReference>
<dbReference type="InterPro" id="IPR011009">
    <property type="entry name" value="Kinase-like_dom_sf"/>
</dbReference>
<organism evidence="6 7">
    <name type="scientific">Solanum verrucosum</name>
    <dbReference type="NCBI Taxonomy" id="315347"/>
    <lineage>
        <taxon>Eukaryota</taxon>
        <taxon>Viridiplantae</taxon>
        <taxon>Streptophyta</taxon>
        <taxon>Embryophyta</taxon>
        <taxon>Tracheophyta</taxon>
        <taxon>Spermatophyta</taxon>
        <taxon>Magnoliopsida</taxon>
        <taxon>eudicotyledons</taxon>
        <taxon>Gunneridae</taxon>
        <taxon>Pentapetalae</taxon>
        <taxon>asterids</taxon>
        <taxon>lamiids</taxon>
        <taxon>Solanales</taxon>
        <taxon>Solanaceae</taxon>
        <taxon>Solanoideae</taxon>
        <taxon>Solaneae</taxon>
        <taxon>Solanum</taxon>
    </lineage>
</organism>
<dbReference type="GO" id="GO:0033612">
    <property type="term" value="F:receptor serine/threonine kinase binding"/>
    <property type="evidence" value="ECO:0007669"/>
    <property type="project" value="TreeGrafter"/>
</dbReference>
<keyword evidence="7" id="KW-1185">Reference proteome</keyword>
<dbReference type="PANTHER" id="PTHR48056:SF40">
    <property type="entry name" value="LEUCINE-RICH REPEAT RECEPTOR-LIKE TYROSINE-PROTEIN KINASE PXC3"/>
    <property type="match status" value="1"/>
</dbReference>
<dbReference type="GO" id="GO:0005524">
    <property type="term" value="F:ATP binding"/>
    <property type="evidence" value="ECO:0007669"/>
    <property type="project" value="InterPro"/>
</dbReference>
<keyword evidence="2" id="KW-0677">Repeat</keyword>
<accession>A0AAF0UVF8</accession>
<dbReference type="InterPro" id="IPR001245">
    <property type="entry name" value="Ser-Thr/Tyr_kinase_cat_dom"/>
</dbReference>
<sequence length="377" mass="42204">MKHEDVVLCYIRRKVTDKESRRGNDDDDDTQPQGPNASGYGDQLPQQMVKPMQNIESRYVGCDDELMNDMITQPQWPICNYQLSQLIVTCPMVEGNSNGELVVPEQLSTYQEEQVQNVEEATGNASSDYQVDPTLTGVLNNDECLLIDELGDFDEFMGENQEWLSDKPVIIAGNVFDENLKQAIDFDAVVKAIRKDTTKISTGTFSNVNRADMPSGMILYVKSLKSMDKTIVHHQSKMIRELEKLSKLCHDNLTRPIGFAIYEDVVLLLHQYYPNGTLAQFLHEFSQKPEYEPDWPTRLSIAIGVAEGLAFLHHVAIIHLDVSSGNVFLDSKFTPLVAEVEISRLLDPSRGTASISAVAGSFGYIPPGIFILLERLG</sequence>
<dbReference type="FunFam" id="3.30.200.20:FF:000454">
    <property type="entry name" value="Leucine-rich repeat receptor-like tyrosine-protein kinase PXC3"/>
    <property type="match status" value="1"/>
</dbReference>
<dbReference type="Proteomes" id="UP001234989">
    <property type="component" value="Chromosome 10"/>
</dbReference>
<protein>
    <recommendedName>
        <fullName evidence="5">Protein kinase domain-containing protein</fullName>
    </recommendedName>
</protein>
<keyword evidence="1" id="KW-0433">Leucine-rich repeat</keyword>
<evidence type="ECO:0000256" key="3">
    <source>
        <dbReference type="ARBA" id="ARBA00023180"/>
    </source>
</evidence>
<evidence type="ECO:0000256" key="1">
    <source>
        <dbReference type="ARBA" id="ARBA00022614"/>
    </source>
</evidence>
<dbReference type="InterPro" id="IPR000719">
    <property type="entry name" value="Prot_kinase_dom"/>
</dbReference>
<dbReference type="AlphaFoldDB" id="A0AAF0UVF8"/>
<dbReference type="InterPro" id="IPR020635">
    <property type="entry name" value="Tyr_kinase_cat_dom"/>
</dbReference>
<proteinExistence type="predicted"/>
<feature type="region of interest" description="Disordered" evidence="4">
    <location>
        <begin position="17"/>
        <end position="46"/>
    </location>
</feature>
<dbReference type="PROSITE" id="PS00109">
    <property type="entry name" value="PROTEIN_KINASE_TYR"/>
    <property type="match status" value="1"/>
</dbReference>
<dbReference type="Gene3D" id="1.10.510.10">
    <property type="entry name" value="Transferase(Phosphotransferase) domain 1"/>
    <property type="match status" value="1"/>
</dbReference>